<evidence type="ECO:0000313" key="3">
    <source>
        <dbReference type="Proteomes" id="UP001497516"/>
    </source>
</evidence>
<keyword evidence="1" id="KW-0472">Membrane</keyword>
<protein>
    <submittedName>
        <fullName evidence="2">Uncharacterized protein</fullName>
    </submittedName>
</protein>
<dbReference type="Proteomes" id="UP001497516">
    <property type="component" value="Chromosome 4"/>
</dbReference>
<keyword evidence="1" id="KW-0812">Transmembrane</keyword>
<proteinExistence type="predicted"/>
<dbReference type="AlphaFoldDB" id="A0AAV2EJ77"/>
<name>A0AAV2EJ77_9ROSI</name>
<gene>
    <name evidence="2" type="ORF">LTRI10_LOCUS27102</name>
</gene>
<accession>A0AAV2EJ77</accession>
<keyword evidence="3" id="KW-1185">Reference proteome</keyword>
<evidence type="ECO:0000256" key="1">
    <source>
        <dbReference type="SAM" id="Phobius"/>
    </source>
</evidence>
<dbReference type="EMBL" id="OZ034817">
    <property type="protein sequence ID" value="CAL1386010.1"/>
    <property type="molecule type" value="Genomic_DNA"/>
</dbReference>
<reference evidence="2 3" key="1">
    <citation type="submission" date="2024-04" db="EMBL/GenBank/DDBJ databases">
        <authorList>
            <person name="Fracassetti M."/>
        </authorList>
    </citation>
    <scope>NUCLEOTIDE SEQUENCE [LARGE SCALE GENOMIC DNA]</scope>
</reference>
<feature type="transmembrane region" description="Helical" evidence="1">
    <location>
        <begin position="41"/>
        <end position="65"/>
    </location>
</feature>
<sequence>MGNSATLIWDVNEALLSEKGIPSPNGCGADGFSDCLPPSPVTLFVCYSTMLASLAFASLSMPFCLSLENWKWILLLPLAHFFSKSRL</sequence>
<keyword evidence="1" id="KW-1133">Transmembrane helix</keyword>
<organism evidence="2 3">
    <name type="scientific">Linum trigynum</name>
    <dbReference type="NCBI Taxonomy" id="586398"/>
    <lineage>
        <taxon>Eukaryota</taxon>
        <taxon>Viridiplantae</taxon>
        <taxon>Streptophyta</taxon>
        <taxon>Embryophyta</taxon>
        <taxon>Tracheophyta</taxon>
        <taxon>Spermatophyta</taxon>
        <taxon>Magnoliopsida</taxon>
        <taxon>eudicotyledons</taxon>
        <taxon>Gunneridae</taxon>
        <taxon>Pentapetalae</taxon>
        <taxon>rosids</taxon>
        <taxon>fabids</taxon>
        <taxon>Malpighiales</taxon>
        <taxon>Linaceae</taxon>
        <taxon>Linum</taxon>
    </lineage>
</organism>
<evidence type="ECO:0000313" key="2">
    <source>
        <dbReference type="EMBL" id="CAL1386010.1"/>
    </source>
</evidence>